<dbReference type="PANTHER" id="PTHR37951">
    <property type="entry name" value="CYTOPLASMIC PROTEIN-RELATED"/>
    <property type="match status" value="1"/>
</dbReference>
<dbReference type="NCBIfam" id="TIGR03363">
    <property type="entry name" value="VI_chp_8"/>
    <property type="match status" value="1"/>
</dbReference>
<reference evidence="3" key="1">
    <citation type="journal article" date="2019" name="Int. J. Syst. Evol. Microbiol.">
        <title>The Global Catalogue of Microorganisms (GCM) 10K type strain sequencing project: providing services to taxonomists for standard genome sequencing and annotation.</title>
        <authorList>
            <consortium name="The Broad Institute Genomics Platform"/>
            <consortium name="The Broad Institute Genome Sequencing Center for Infectious Disease"/>
            <person name="Wu L."/>
            <person name="Ma J."/>
        </authorList>
    </citation>
    <scope>NUCLEOTIDE SEQUENCE [LARGE SCALE GENOMIC DNA]</scope>
    <source>
        <strain evidence="3">KCTC 32998</strain>
    </source>
</reference>
<comment type="caution">
    <text evidence="2">The sequence shown here is derived from an EMBL/GenBank/DDBJ whole genome shotgun (WGS) entry which is preliminary data.</text>
</comment>
<dbReference type="EMBL" id="BMZI01000005">
    <property type="protein sequence ID" value="GHB23310.1"/>
    <property type="molecule type" value="Genomic_DNA"/>
</dbReference>
<keyword evidence="3" id="KW-1185">Reference proteome</keyword>
<sequence length="373" mass="41481">MDELGELSIDALLAPIDGGSHGPSGEDLTFSLLFDEIKEARRADPTYLPQGEWQTELKQADWGQVINLTSEALMHQSKDLQLAGWLCEGLTHREGFEGTRFGLTFTSRLVDEFWETLYPELDEEDLDERTARLAWLGDTLVNVVRALPLLDGDGYSLADYDESRQVENQARSDSDAMARALADGKINDEIFQRSVVLSSTEFLQGRHAAIAASLAALKHLDDVCDERFGRDAPSFSALEKVLAQCRDLTEKLLRERGAGIGVEEEAAALAEVEAEAPTRVEPSIGPAMTAAEAPTGQLRTQPASRDEAFEMLNNVARYFKDREPHSPVPYLIERAVKWGRMPLEEWLKDVIKDHGVIDNIRDTLGTQPKDDDD</sequence>
<dbReference type="InterPro" id="IPR010657">
    <property type="entry name" value="ImpA_N"/>
</dbReference>
<dbReference type="PANTHER" id="PTHR37951:SF1">
    <property type="entry name" value="TYPE VI SECRETION SYSTEM COMPONENT TSSA1"/>
    <property type="match status" value="1"/>
</dbReference>
<dbReference type="InterPro" id="IPR017740">
    <property type="entry name" value="TssA-like"/>
</dbReference>
<accession>A0ABQ3E242</accession>
<dbReference type="Pfam" id="PF06812">
    <property type="entry name" value="ImpA_N"/>
    <property type="match status" value="1"/>
</dbReference>
<organism evidence="2 3">
    <name type="scientific">Salinicola rhizosphaerae</name>
    <dbReference type="NCBI Taxonomy" id="1443141"/>
    <lineage>
        <taxon>Bacteria</taxon>
        <taxon>Pseudomonadati</taxon>
        <taxon>Pseudomonadota</taxon>
        <taxon>Gammaproteobacteria</taxon>
        <taxon>Oceanospirillales</taxon>
        <taxon>Halomonadaceae</taxon>
        <taxon>Salinicola</taxon>
    </lineage>
</organism>
<name>A0ABQ3E242_9GAMM</name>
<evidence type="ECO:0000313" key="2">
    <source>
        <dbReference type="EMBL" id="GHB23310.1"/>
    </source>
</evidence>
<evidence type="ECO:0000259" key="1">
    <source>
        <dbReference type="Pfam" id="PF06812"/>
    </source>
</evidence>
<protein>
    <submittedName>
        <fullName evidence="2">Type VI secretion protein ImpA</fullName>
    </submittedName>
</protein>
<proteinExistence type="predicted"/>
<gene>
    <name evidence="2" type="ORF">GCM10009038_22590</name>
</gene>
<feature type="domain" description="ImpA N-terminal" evidence="1">
    <location>
        <begin position="21"/>
        <end position="136"/>
    </location>
</feature>
<dbReference type="RefSeq" id="WP_189444819.1">
    <property type="nucleotide sequence ID" value="NZ_BMZI01000005.1"/>
</dbReference>
<evidence type="ECO:0000313" key="3">
    <source>
        <dbReference type="Proteomes" id="UP000646745"/>
    </source>
</evidence>
<dbReference type="Proteomes" id="UP000646745">
    <property type="component" value="Unassembled WGS sequence"/>
</dbReference>